<dbReference type="Proteomes" id="UP001162992">
    <property type="component" value="Chromosome 13"/>
</dbReference>
<organism evidence="1 2">
    <name type="scientific">Diphasiastrum complanatum</name>
    <name type="common">Issler's clubmoss</name>
    <name type="synonym">Lycopodium complanatum</name>
    <dbReference type="NCBI Taxonomy" id="34168"/>
    <lineage>
        <taxon>Eukaryota</taxon>
        <taxon>Viridiplantae</taxon>
        <taxon>Streptophyta</taxon>
        <taxon>Embryophyta</taxon>
        <taxon>Tracheophyta</taxon>
        <taxon>Lycopodiopsida</taxon>
        <taxon>Lycopodiales</taxon>
        <taxon>Lycopodiaceae</taxon>
        <taxon>Lycopodioideae</taxon>
        <taxon>Diphasiastrum</taxon>
    </lineage>
</organism>
<evidence type="ECO:0000313" key="1">
    <source>
        <dbReference type="EMBL" id="KAJ7533041.1"/>
    </source>
</evidence>
<protein>
    <submittedName>
        <fullName evidence="1">Uncharacterized protein</fullName>
    </submittedName>
</protein>
<proteinExistence type="predicted"/>
<evidence type="ECO:0000313" key="2">
    <source>
        <dbReference type="Proteomes" id="UP001162992"/>
    </source>
</evidence>
<reference evidence="2" key="1">
    <citation type="journal article" date="2024" name="Proc. Natl. Acad. Sci. U.S.A.">
        <title>Extraordinary preservation of gene collinearity over three hundred million years revealed in homosporous lycophytes.</title>
        <authorList>
            <person name="Li C."/>
            <person name="Wickell D."/>
            <person name="Kuo L.Y."/>
            <person name="Chen X."/>
            <person name="Nie B."/>
            <person name="Liao X."/>
            <person name="Peng D."/>
            <person name="Ji J."/>
            <person name="Jenkins J."/>
            <person name="Williams M."/>
            <person name="Shu S."/>
            <person name="Plott C."/>
            <person name="Barry K."/>
            <person name="Rajasekar S."/>
            <person name="Grimwood J."/>
            <person name="Han X."/>
            <person name="Sun S."/>
            <person name="Hou Z."/>
            <person name="He W."/>
            <person name="Dai G."/>
            <person name="Sun C."/>
            <person name="Schmutz J."/>
            <person name="Leebens-Mack J.H."/>
            <person name="Li F.W."/>
            <person name="Wang L."/>
        </authorList>
    </citation>
    <scope>NUCLEOTIDE SEQUENCE [LARGE SCALE GENOMIC DNA]</scope>
    <source>
        <strain evidence="2">cv. PW_Plant_1</strain>
    </source>
</reference>
<keyword evidence="2" id="KW-1185">Reference proteome</keyword>
<accession>A0ACC2BTF8</accession>
<dbReference type="EMBL" id="CM055104">
    <property type="protein sequence ID" value="KAJ7533041.1"/>
    <property type="molecule type" value="Genomic_DNA"/>
</dbReference>
<gene>
    <name evidence="1" type="ORF">O6H91_13G030800</name>
</gene>
<comment type="caution">
    <text evidence="1">The sequence shown here is derived from an EMBL/GenBank/DDBJ whole genome shotgun (WGS) entry which is preliminary data.</text>
</comment>
<sequence length="491" mass="53860">MTLWASPSLVTSPLAATAAAAAAQPDYLQLAFSRISSRTNKAANSDVALASQKRFPIFEVWNGLSTRRQCVARGKTDMIRMMKALKMREYSRGRRAVVCAIGGREVYQPFRPPAQKQSSGALSVQEQLNILKDREGLWHEYAAHIPSLTRSGFAPSSIEEATGLSGVEQNQIVVASQVRSSLAASGLDKAALDFFDVGGVGILYELRILSAHQRKSAAEVAVQRNMDAKDARDLARAVKDYSRRKNEEGWGAFSSSPGDCLAFACYRASNEHSKDEPERESILRRGLSFVESIAGRVKLLKALGVEVEEEVEEEKKDKLAEGKTENKTQVDIAELSLGETAGLVMLAVAEPNPTSIEAAPHRGALGDGPFRIYRSETPWKTWVPLPAWEPVVAAAAPIALFFSNSKILFSQNSISSEKSRIQEPILVVVDKGRLELEENTFYLVAEEMGDNVLSIQSGSSIIQNNRKPLARFLIALKPPFEVPDLEEDAWD</sequence>
<name>A0ACC2BTF8_DIPCM</name>